<evidence type="ECO:0000313" key="1">
    <source>
        <dbReference type="EMBL" id="DAF50489.1"/>
    </source>
</evidence>
<sequence>MSVSEKKKILDEIAALPPQLRRRALDIVTGAKMGLEYAEKKEKEEEPKCRT</sequence>
<accession>A0A8S5SHJ8</accession>
<organism evidence="1">
    <name type="scientific">Myoviridae sp. ctuIn11</name>
    <dbReference type="NCBI Taxonomy" id="2827715"/>
    <lineage>
        <taxon>Viruses</taxon>
        <taxon>Duplodnaviria</taxon>
        <taxon>Heunggongvirae</taxon>
        <taxon>Uroviricota</taxon>
        <taxon>Caudoviricetes</taxon>
    </lineage>
</organism>
<dbReference type="EMBL" id="BK032596">
    <property type="protein sequence ID" value="DAF50489.1"/>
    <property type="molecule type" value="Genomic_DNA"/>
</dbReference>
<protein>
    <submittedName>
        <fullName evidence="1">Bromodomain protein</fullName>
    </submittedName>
</protein>
<name>A0A8S5SHJ8_9CAUD</name>
<proteinExistence type="predicted"/>
<reference evidence="1" key="1">
    <citation type="journal article" date="2021" name="Proc. Natl. Acad. Sci. U.S.A.">
        <title>A Catalog of Tens of Thousands of Viruses from Human Metagenomes Reveals Hidden Associations with Chronic Diseases.</title>
        <authorList>
            <person name="Tisza M.J."/>
            <person name="Buck C.B."/>
        </authorList>
    </citation>
    <scope>NUCLEOTIDE SEQUENCE</scope>
    <source>
        <strain evidence="1">CtuIn11</strain>
    </source>
</reference>